<dbReference type="Proteomes" id="UP000683575">
    <property type="component" value="Chromosome"/>
</dbReference>
<dbReference type="EMBL" id="CP077062">
    <property type="protein sequence ID" value="QWZ08112.1"/>
    <property type="molecule type" value="Genomic_DNA"/>
</dbReference>
<keyword evidence="2" id="KW-1185">Reference proteome</keyword>
<dbReference type="KEGG" id="nps:KRR39_22695"/>
<evidence type="ECO:0000313" key="2">
    <source>
        <dbReference type="Proteomes" id="UP000683575"/>
    </source>
</evidence>
<protein>
    <submittedName>
        <fullName evidence="1">DUF4012 domain-containing protein</fullName>
    </submittedName>
</protein>
<sequence length="574" mass="60865">MPALLGLLVLLLVGFTGWQALQAKTELEKVAGDFDALGGQIASGDLPAARATLAEAQTNARASVRHTRGPGWWVAARLPQLGPNVEAIRTVAGTTQRLADGVLPDVVSTAATLSPDSLRPVDGRIDLAPIAASEPAVVRAASRLATESDRVQRIDPTPLVTQIAAPVEELQTRIADAADLADRASRAVRLLPPMLGGDGRRTYLFLFQNNAEVRATGGIPGAFATITADRGRLTLGRQDDARTIGEFRRPPTPLTAEERAVFGPGLGLFPQDVNFTPDFPRSAQLVSGMYRATNRRTVDGVVSVDPVALSYLLRGTGPVRASGRELTADNAVQLLLSQVYADIADPDRQNVFFDAAARSVFDAVSSGTGDPRTLLEGLVTSASERRLLVWSAHPGEQRLLAPTALGGGLAAHDPHAPQVGVYLNAALPYKLDYYLDHEVAVRSVSCVGDRQQLTTTVTLRSTVPKDLSSLSEYVAPRAVPLFGAGTIATTVYFFAPEGGSLRWLSVDGEREKVVRQSLDGRTVFARTITLKRGQQRSLTVDVLAGPGQTGTPEVRTTPGVRSTGLGAIQTSACS</sequence>
<accession>A0A975SYG2</accession>
<gene>
    <name evidence="1" type="ORF">KRR39_22695</name>
</gene>
<name>A0A975SYG2_9ACTN</name>
<evidence type="ECO:0000313" key="1">
    <source>
        <dbReference type="EMBL" id="QWZ08112.1"/>
    </source>
</evidence>
<dbReference type="AlphaFoldDB" id="A0A975SYG2"/>
<organism evidence="1 2">
    <name type="scientific">Nocardioides panacis</name>
    <dbReference type="NCBI Taxonomy" id="2849501"/>
    <lineage>
        <taxon>Bacteria</taxon>
        <taxon>Bacillati</taxon>
        <taxon>Actinomycetota</taxon>
        <taxon>Actinomycetes</taxon>
        <taxon>Propionibacteriales</taxon>
        <taxon>Nocardioidaceae</taxon>
        <taxon>Nocardioides</taxon>
    </lineage>
</organism>
<dbReference type="InterPro" id="IPR025101">
    <property type="entry name" value="DUF4012"/>
</dbReference>
<dbReference type="Pfam" id="PF13196">
    <property type="entry name" value="DUF4012"/>
    <property type="match status" value="1"/>
</dbReference>
<reference evidence="1" key="1">
    <citation type="submission" date="2021-06" db="EMBL/GenBank/DDBJ databases">
        <title>Complete genome sequence of Nocardioides sp. G188.</title>
        <authorList>
            <person name="Im W.-T."/>
        </authorList>
    </citation>
    <scope>NUCLEOTIDE SEQUENCE</scope>
    <source>
        <strain evidence="1">G188</strain>
    </source>
</reference>
<proteinExistence type="predicted"/>
<dbReference type="RefSeq" id="WP_216939621.1">
    <property type="nucleotide sequence ID" value="NZ_CP077062.1"/>
</dbReference>